<dbReference type="EMBL" id="CAEMXZ010000015">
    <property type="protein sequence ID" value="CAB4322790.1"/>
    <property type="molecule type" value="Genomic_DNA"/>
</dbReference>
<name>A0A6J7J3K0_9ZZZZ</name>
<dbReference type="InterPro" id="IPR055259">
    <property type="entry name" value="YkvP/CgeB_Glyco_trans-like"/>
</dbReference>
<feature type="domain" description="Spore protein YkvP/CgeB glycosyl transferase-like" evidence="1">
    <location>
        <begin position="194"/>
        <end position="331"/>
    </location>
</feature>
<reference evidence="3" key="1">
    <citation type="submission" date="2020-05" db="EMBL/GenBank/DDBJ databases">
        <authorList>
            <person name="Chiriac C."/>
            <person name="Salcher M."/>
            <person name="Ghai R."/>
            <person name="Kavagutti S V."/>
        </authorList>
    </citation>
    <scope>NUCLEOTIDE SEQUENCE</scope>
</reference>
<dbReference type="AlphaFoldDB" id="A0A6J7J3K0"/>
<sequence>MARKRLLIIAPSFHGYGTAAARGFEALGTASEVFHYDGLTTIPAKVRNKVQFELTDRLRPATAGRRMADWATKHATERIRSTDATHVLVIRGDLLQQEFWDEIRRRSLPTVLWLYDELSHMCFEPDLLQQPRAIVSYSPPDVDLLSSRGLRASHVADAFDTFTAVVAAPSESIVFVGARYPSRERVMSALVAGNVPVHAFGRDWSHHPVDRLRTWQWSRPDIPASRDVSRSRAYGIMGGALAALNIHEDQTGFTMRTYEIPGSGGLQLVDRTDIGLIYEPEKEVLVFTSTDELIDLCHRAQRDKPWRNRIAEAGRRRTFAEHTFVHRAQQIQPLWD</sequence>
<accession>A0A6J7J3K0</accession>
<dbReference type="EMBL" id="CAFBNC010000046">
    <property type="protein sequence ID" value="CAB4937461.1"/>
    <property type="molecule type" value="Genomic_DNA"/>
</dbReference>
<organism evidence="3">
    <name type="scientific">freshwater metagenome</name>
    <dbReference type="NCBI Taxonomy" id="449393"/>
    <lineage>
        <taxon>unclassified sequences</taxon>
        <taxon>metagenomes</taxon>
        <taxon>ecological metagenomes</taxon>
    </lineage>
</organism>
<evidence type="ECO:0000313" key="2">
    <source>
        <dbReference type="EMBL" id="CAB4322790.1"/>
    </source>
</evidence>
<protein>
    <submittedName>
        <fullName evidence="3">Unannotated protein</fullName>
    </submittedName>
</protein>
<gene>
    <name evidence="2" type="ORF">UFOPK1392_00527</name>
    <name evidence="3" type="ORF">UFOPK3733_01065</name>
</gene>
<evidence type="ECO:0000313" key="3">
    <source>
        <dbReference type="EMBL" id="CAB4937461.1"/>
    </source>
</evidence>
<evidence type="ECO:0000259" key="1">
    <source>
        <dbReference type="Pfam" id="PF13524"/>
    </source>
</evidence>
<dbReference type="Pfam" id="PF13524">
    <property type="entry name" value="Glyco_trans_1_2"/>
    <property type="match status" value="1"/>
</dbReference>
<proteinExistence type="predicted"/>